<dbReference type="Pfam" id="PF00582">
    <property type="entry name" value="Usp"/>
    <property type="match status" value="1"/>
</dbReference>
<dbReference type="SUPFAM" id="SSF52402">
    <property type="entry name" value="Adenine nucleotide alpha hydrolases-like"/>
    <property type="match status" value="1"/>
</dbReference>
<dbReference type="Proteomes" id="UP000296822">
    <property type="component" value="Chromosome"/>
</dbReference>
<dbReference type="CDD" id="cd00293">
    <property type="entry name" value="USP-like"/>
    <property type="match status" value="1"/>
</dbReference>
<organism evidence="3 4">
    <name type="scientific">Natronorubrum bangense</name>
    <dbReference type="NCBI Taxonomy" id="61858"/>
    <lineage>
        <taxon>Archaea</taxon>
        <taxon>Methanobacteriati</taxon>
        <taxon>Methanobacteriota</taxon>
        <taxon>Stenosarchaea group</taxon>
        <taxon>Halobacteria</taxon>
        <taxon>Halobacteriales</taxon>
        <taxon>Natrialbaceae</taxon>
        <taxon>Natronorubrum</taxon>
    </lineage>
</organism>
<dbReference type="PANTHER" id="PTHR46268:SF24">
    <property type="entry name" value="UNIVERSAL STRESS PROTEIN"/>
    <property type="match status" value="1"/>
</dbReference>
<dbReference type="PRINTS" id="PR01438">
    <property type="entry name" value="UNVRSLSTRESS"/>
</dbReference>
<evidence type="ECO:0000313" key="4">
    <source>
        <dbReference type="Proteomes" id="UP000296822"/>
    </source>
</evidence>
<reference evidence="3 4" key="1">
    <citation type="journal article" date="2019" name="Nat. Commun.">
        <title>A new type of DNA phosphorothioation-based antiviral system in archaea.</title>
        <authorList>
            <person name="Xiong L."/>
            <person name="Liu S."/>
            <person name="Chen S."/>
            <person name="Xiao Y."/>
            <person name="Zhu B."/>
            <person name="Gao Y."/>
            <person name="Zhang Y."/>
            <person name="Chen B."/>
            <person name="Luo J."/>
            <person name="Deng Z."/>
            <person name="Chen X."/>
            <person name="Wang L."/>
            <person name="Chen S."/>
        </authorList>
    </citation>
    <scope>NUCLEOTIDE SEQUENCE [LARGE SCALE GENOMIC DNA]</scope>
    <source>
        <strain evidence="3 4">JCM 10635</strain>
    </source>
</reference>
<evidence type="ECO:0000259" key="2">
    <source>
        <dbReference type="Pfam" id="PF00582"/>
    </source>
</evidence>
<protein>
    <submittedName>
        <fullName evidence="3">Universal stress protein</fullName>
    </submittedName>
</protein>
<gene>
    <name evidence="3" type="ORF">DV706_02245</name>
</gene>
<sequence>MNVLVPVDESDPARQAVEHAATTYPDATITALHVINPSMAMYRGEMAYNYDRLIELEKEDAESLFETVQEIGDEHDVSITTEVLVGTPARSIVSFAEDNDIDQIVLGSHGRSGMSRVLLGSVAEQVVRRATVPVTVVR</sequence>
<accession>A0A4D6HJK6</accession>
<dbReference type="AlphaFoldDB" id="A0A4D6HJK6"/>
<dbReference type="RefSeq" id="WP_006066779.1">
    <property type="nucleotide sequence ID" value="NZ_CP031305.1"/>
</dbReference>
<name>A0A4D6HJK6_9EURY</name>
<feature type="domain" description="UspA" evidence="2">
    <location>
        <begin position="2"/>
        <end position="138"/>
    </location>
</feature>
<dbReference type="PANTHER" id="PTHR46268">
    <property type="entry name" value="STRESS RESPONSE PROTEIN NHAX"/>
    <property type="match status" value="1"/>
</dbReference>
<dbReference type="KEGG" id="nbg:DV706_02245"/>
<dbReference type="GeneID" id="39850048"/>
<evidence type="ECO:0000256" key="1">
    <source>
        <dbReference type="ARBA" id="ARBA00008791"/>
    </source>
</evidence>
<dbReference type="PIRSF" id="PIRSF006276">
    <property type="entry name" value="UspA"/>
    <property type="match status" value="1"/>
</dbReference>
<dbReference type="InterPro" id="IPR006015">
    <property type="entry name" value="Universal_stress_UspA"/>
</dbReference>
<dbReference type="InterPro" id="IPR014729">
    <property type="entry name" value="Rossmann-like_a/b/a_fold"/>
</dbReference>
<proteinExistence type="inferred from homology"/>
<dbReference type="Gene3D" id="3.40.50.620">
    <property type="entry name" value="HUPs"/>
    <property type="match status" value="1"/>
</dbReference>
<dbReference type="EMBL" id="CP031305">
    <property type="protein sequence ID" value="QCC53406.1"/>
    <property type="molecule type" value="Genomic_DNA"/>
</dbReference>
<evidence type="ECO:0000313" key="3">
    <source>
        <dbReference type="EMBL" id="QCC53406.1"/>
    </source>
</evidence>
<dbReference type="InterPro" id="IPR006016">
    <property type="entry name" value="UspA"/>
</dbReference>
<comment type="similarity">
    <text evidence="1">Belongs to the universal stress protein A family.</text>
</comment>